<dbReference type="RefSeq" id="WP_219497377.1">
    <property type="nucleotide sequence ID" value="NZ_CP079981.1"/>
</dbReference>
<accession>A0AAJ4P750</accession>
<feature type="transmembrane region" description="Helical" evidence="1">
    <location>
        <begin position="128"/>
        <end position="151"/>
    </location>
</feature>
<keyword evidence="1" id="KW-0472">Membrane</keyword>
<feature type="transmembrane region" description="Helical" evidence="1">
    <location>
        <begin position="12"/>
        <end position="32"/>
    </location>
</feature>
<dbReference type="Proteomes" id="UP000826802">
    <property type="component" value="Chromosome"/>
</dbReference>
<evidence type="ECO:0000313" key="2">
    <source>
        <dbReference type="EMBL" id="QYA41237.1"/>
    </source>
</evidence>
<dbReference type="NCBIfam" id="TIGR02359">
    <property type="entry name" value="thiW"/>
    <property type="match status" value="1"/>
</dbReference>
<name>A0AAJ4P750_9STAP</name>
<dbReference type="PIRSF" id="PIRSF024534">
    <property type="entry name" value="ThiW"/>
    <property type="match status" value="1"/>
</dbReference>
<feature type="transmembrane region" description="Helical" evidence="1">
    <location>
        <begin position="101"/>
        <end position="122"/>
    </location>
</feature>
<reference evidence="2 3" key="1">
    <citation type="submission" date="2021-07" db="EMBL/GenBank/DDBJ databases">
        <title>Prevalence and characterization of methicillin-resistant Macrococcus spp. in food producing animals and meat in Switzerland in 2019.</title>
        <authorList>
            <person name="Keller J.E."/>
            <person name="Schwendener S."/>
            <person name="Neuenschwander J."/>
            <person name="Overesch G."/>
            <person name="Perreten V."/>
        </authorList>
    </citation>
    <scope>NUCLEOTIDE SEQUENCE [LARGE SCALE GENOMIC DNA]</scope>
    <source>
        <strain evidence="2 3">19Msa0936</strain>
    </source>
</reference>
<keyword evidence="3" id="KW-1185">Reference proteome</keyword>
<keyword evidence="1" id="KW-0812">Transmembrane</keyword>
<dbReference type="Pfam" id="PF09512">
    <property type="entry name" value="ThiW"/>
    <property type="match status" value="1"/>
</dbReference>
<evidence type="ECO:0000256" key="1">
    <source>
        <dbReference type="SAM" id="Phobius"/>
    </source>
</evidence>
<gene>
    <name evidence="2" type="primary">thiW</name>
    <name evidence="2" type="ORF">KYI11_06150</name>
</gene>
<dbReference type="InterPro" id="IPR012652">
    <property type="entry name" value="ThiW"/>
</dbReference>
<dbReference type="AlphaFoldDB" id="A0AAJ4P750"/>
<keyword evidence="1" id="KW-1133">Transmembrane helix</keyword>
<feature type="transmembrane region" description="Helical" evidence="1">
    <location>
        <begin position="39"/>
        <end position="60"/>
    </location>
</feature>
<dbReference type="EMBL" id="CP079981">
    <property type="protein sequence ID" value="QYA41237.1"/>
    <property type="molecule type" value="Genomic_DNA"/>
</dbReference>
<proteinExistence type="predicted"/>
<sequence length="165" mass="18289">MNNNTRKLTLTSILIAMNIVLSQIISIPIGPIKAFPMQHFINVLCAVFVGPWYGLAQALISSVLRNIFGTGSFFAFPGSMIGVLIAGIMYNKFRKIGFASLGEWIGTGIIGSICTIPMMFVMNIDLNSFMAIFYAFLINSFMGSMIAYFLLKLLDRRNLINKRNG</sequence>
<protein>
    <submittedName>
        <fullName evidence="2">Energy coupling factor transporter S component ThiW</fullName>
    </submittedName>
</protein>
<organism evidence="2 3">
    <name type="scientific">Macrococcoides bohemicum</name>
    <dbReference type="NCBI Taxonomy" id="1903056"/>
    <lineage>
        <taxon>Bacteria</taxon>
        <taxon>Bacillati</taxon>
        <taxon>Bacillota</taxon>
        <taxon>Bacilli</taxon>
        <taxon>Bacillales</taxon>
        <taxon>Staphylococcaceae</taxon>
        <taxon>Macrococcoides</taxon>
    </lineage>
</organism>
<feature type="transmembrane region" description="Helical" evidence="1">
    <location>
        <begin position="66"/>
        <end position="89"/>
    </location>
</feature>
<evidence type="ECO:0000313" key="3">
    <source>
        <dbReference type="Proteomes" id="UP000826802"/>
    </source>
</evidence>